<dbReference type="Pfam" id="PF13639">
    <property type="entry name" value="zf-RING_2"/>
    <property type="match status" value="1"/>
</dbReference>
<evidence type="ECO:0000256" key="3">
    <source>
        <dbReference type="ARBA" id="ARBA00004555"/>
    </source>
</evidence>
<dbReference type="GO" id="GO:0005783">
    <property type="term" value="C:endoplasmic reticulum"/>
    <property type="evidence" value="ECO:0007669"/>
    <property type="project" value="UniProtKB-SubCell"/>
</dbReference>
<sequence>MKLFSPTPLSHKSPKLSDSILGYQTREDDGDGLLRPKCLPRCFCGLGLVSTNKSCSMPPISFQDLPLNIYMVIFGTGIFVFMLSLIFCCYFISKLRNQAQSERYGYKEVVLKGDAKKSQLYGQTCAVCLEDFKGKDELGVLPCQHAFHRKCLVKWLEVRCVCPMCNKPIAGPSEATQSIGILLDELV</sequence>
<evidence type="ECO:0000256" key="1">
    <source>
        <dbReference type="ARBA" id="ARBA00004167"/>
    </source>
</evidence>
<keyword evidence="11 15" id="KW-0472">Membrane</keyword>
<keyword evidence="18" id="KW-1185">Reference proteome</keyword>
<dbReference type="Proteomes" id="UP000052978">
    <property type="component" value="Unassembled WGS sequence"/>
</dbReference>
<keyword evidence="4 15" id="KW-0812">Transmembrane</keyword>
<dbReference type="SMART" id="SM00184">
    <property type="entry name" value="RING"/>
    <property type="match status" value="1"/>
</dbReference>
<evidence type="ECO:0000256" key="5">
    <source>
        <dbReference type="ARBA" id="ARBA00022723"/>
    </source>
</evidence>
<keyword evidence="7" id="KW-0256">Endoplasmic reticulum</keyword>
<dbReference type="SUPFAM" id="SSF57850">
    <property type="entry name" value="RING/U-box"/>
    <property type="match status" value="1"/>
</dbReference>
<accession>S7PEL9</accession>
<evidence type="ECO:0000313" key="18">
    <source>
        <dbReference type="Proteomes" id="UP000052978"/>
    </source>
</evidence>
<evidence type="ECO:0000256" key="10">
    <source>
        <dbReference type="ARBA" id="ARBA00023034"/>
    </source>
</evidence>
<reference evidence="17 18" key="1">
    <citation type="journal article" date="2013" name="Nat. Commun.">
        <title>Genome analysis reveals insights into physiology and longevity of the Brandt's bat Myotis brandtii.</title>
        <authorList>
            <person name="Seim I."/>
            <person name="Fang X."/>
            <person name="Xiong Z."/>
            <person name="Lobanov A.V."/>
            <person name="Huang Z."/>
            <person name="Ma S."/>
            <person name="Feng Y."/>
            <person name="Turanov A.A."/>
            <person name="Zhu Y."/>
            <person name="Lenz T.L."/>
            <person name="Gerashchenko M.V."/>
            <person name="Fan D."/>
            <person name="Hee Yim S."/>
            <person name="Yao X."/>
            <person name="Jordan D."/>
            <person name="Xiong Y."/>
            <person name="Ma Y."/>
            <person name="Lyapunov A.N."/>
            <person name="Chen G."/>
            <person name="Kulakova O.I."/>
            <person name="Sun Y."/>
            <person name="Lee S.G."/>
            <person name="Bronson R.T."/>
            <person name="Moskalev A.A."/>
            <person name="Sunyaev S.R."/>
            <person name="Zhang G."/>
            <person name="Krogh A."/>
            <person name="Wang J."/>
            <person name="Gladyshev V.N."/>
        </authorList>
    </citation>
    <scope>NUCLEOTIDE SEQUENCE [LARGE SCALE GENOMIC DNA]</scope>
</reference>
<protein>
    <recommendedName>
        <fullName evidence="13">RING finger protein 122</fullName>
    </recommendedName>
</protein>
<dbReference type="CDD" id="cd16676">
    <property type="entry name" value="RING-H2_RNF122"/>
    <property type="match status" value="1"/>
</dbReference>
<evidence type="ECO:0000256" key="14">
    <source>
        <dbReference type="PROSITE-ProRule" id="PRU00175"/>
    </source>
</evidence>
<comment type="function">
    <text evidence="12">May induce necrosis and apoptosis. May play a role in cell viability.</text>
</comment>
<keyword evidence="10" id="KW-0333">Golgi apparatus</keyword>
<keyword evidence="8" id="KW-0862">Zinc</keyword>
<evidence type="ECO:0000256" key="2">
    <source>
        <dbReference type="ARBA" id="ARBA00004240"/>
    </source>
</evidence>
<dbReference type="PANTHER" id="PTHR45931">
    <property type="entry name" value="SI:CH211-59O9.10"/>
    <property type="match status" value="1"/>
</dbReference>
<dbReference type="PROSITE" id="PS50089">
    <property type="entry name" value="ZF_RING_2"/>
    <property type="match status" value="1"/>
</dbReference>
<dbReference type="eggNOG" id="KOG0800">
    <property type="taxonomic scope" value="Eukaryota"/>
</dbReference>
<dbReference type="Gene3D" id="3.30.40.10">
    <property type="entry name" value="Zinc/RING finger domain, C3HC4 (zinc finger)"/>
    <property type="match status" value="1"/>
</dbReference>
<dbReference type="AlphaFoldDB" id="S7PEL9"/>
<keyword evidence="5" id="KW-0479">Metal-binding</keyword>
<dbReference type="GO" id="GO:0005634">
    <property type="term" value="C:nucleus"/>
    <property type="evidence" value="ECO:0007669"/>
    <property type="project" value="TreeGrafter"/>
</dbReference>
<dbReference type="EMBL" id="KE162005">
    <property type="protein sequence ID" value="EPQ06367.1"/>
    <property type="molecule type" value="Genomic_DNA"/>
</dbReference>
<dbReference type="InterPro" id="IPR051834">
    <property type="entry name" value="RING_finger_E3_ligase"/>
</dbReference>
<evidence type="ECO:0000256" key="12">
    <source>
        <dbReference type="ARBA" id="ARBA00057276"/>
    </source>
</evidence>
<dbReference type="InterPro" id="IPR013083">
    <property type="entry name" value="Znf_RING/FYVE/PHD"/>
</dbReference>
<feature type="transmembrane region" description="Helical" evidence="15">
    <location>
        <begin position="69"/>
        <end position="93"/>
    </location>
</feature>
<dbReference type="GO" id="GO:0008270">
    <property type="term" value="F:zinc ion binding"/>
    <property type="evidence" value="ECO:0007669"/>
    <property type="project" value="UniProtKB-KW"/>
</dbReference>
<dbReference type="PANTHER" id="PTHR45931:SF3">
    <property type="entry name" value="RING ZINC FINGER-CONTAINING PROTEIN"/>
    <property type="match status" value="1"/>
</dbReference>
<dbReference type="GO" id="GO:0061630">
    <property type="term" value="F:ubiquitin protein ligase activity"/>
    <property type="evidence" value="ECO:0007669"/>
    <property type="project" value="TreeGrafter"/>
</dbReference>
<evidence type="ECO:0000256" key="7">
    <source>
        <dbReference type="ARBA" id="ARBA00022824"/>
    </source>
</evidence>
<gene>
    <name evidence="17" type="ORF">D623_10033314</name>
</gene>
<dbReference type="FunFam" id="3.30.40.10:FF:000423">
    <property type="entry name" value="Ring finger protein 122"/>
    <property type="match status" value="1"/>
</dbReference>
<dbReference type="GO" id="GO:0006511">
    <property type="term" value="P:ubiquitin-dependent protein catabolic process"/>
    <property type="evidence" value="ECO:0007669"/>
    <property type="project" value="TreeGrafter"/>
</dbReference>
<evidence type="ECO:0000256" key="6">
    <source>
        <dbReference type="ARBA" id="ARBA00022771"/>
    </source>
</evidence>
<evidence type="ECO:0000256" key="9">
    <source>
        <dbReference type="ARBA" id="ARBA00022989"/>
    </source>
</evidence>
<evidence type="ECO:0000259" key="16">
    <source>
        <dbReference type="PROSITE" id="PS50089"/>
    </source>
</evidence>
<evidence type="ECO:0000256" key="8">
    <source>
        <dbReference type="ARBA" id="ARBA00022833"/>
    </source>
</evidence>
<proteinExistence type="predicted"/>
<dbReference type="GO" id="GO:0016020">
    <property type="term" value="C:membrane"/>
    <property type="evidence" value="ECO:0007669"/>
    <property type="project" value="UniProtKB-SubCell"/>
</dbReference>
<keyword evidence="6 14" id="KW-0863">Zinc-finger</keyword>
<evidence type="ECO:0000256" key="13">
    <source>
        <dbReference type="ARBA" id="ARBA00074857"/>
    </source>
</evidence>
<evidence type="ECO:0000313" key="17">
    <source>
        <dbReference type="EMBL" id="EPQ06367.1"/>
    </source>
</evidence>
<evidence type="ECO:0000256" key="11">
    <source>
        <dbReference type="ARBA" id="ARBA00023136"/>
    </source>
</evidence>
<dbReference type="GO" id="GO:0005794">
    <property type="term" value="C:Golgi apparatus"/>
    <property type="evidence" value="ECO:0007669"/>
    <property type="project" value="UniProtKB-SubCell"/>
</dbReference>
<name>S7PEL9_MYOBR</name>
<comment type="subcellular location">
    <subcellularLocation>
        <location evidence="2">Endoplasmic reticulum</location>
    </subcellularLocation>
    <subcellularLocation>
        <location evidence="3">Golgi apparatus</location>
    </subcellularLocation>
    <subcellularLocation>
        <location evidence="1">Membrane</location>
        <topology evidence="1">Single-pass membrane protein</topology>
    </subcellularLocation>
</comment>
<feature type="domain" description="RING-type" evidence="16">
    <location>
        <begin position="125"/>
        <end position="166"/>
    </location>
</feature>
<evidence type="ECO:0000256" key="15">
    <source>
        <dbReference type="SAM" id="Phobius"/>
    </source>
</evidence>
<organism evidence="17 18">
    <name type="scientific">Myotis brandtii</name>
    <name type="common">Brandt's bat</name>
    <dbReference type="NCBI Taxonomy" id="109478"/>
    <lineage>
        <taxon>Eukaryota</taxon>
        <taxon>Metazoa</taxon>
        <taxon>Chordata</taxon>
        <taxon>Craniata</taxon>
        <taxon>Vertebrata</taxon>
        <taxon>Euteleostomi</taxon>
        <taxon>Mammalia</taxon>
        <taxon>Eutheria</taxon>
        <taxon>Laurasiatheria</taxon>
        <taxon>Chiroptera</taxon>
        <taxon>Yangochiroptera</taxon>
        <taxon>Vespertilionidae</taxon>
        <taxon>Myotis</taxon>
    </lineage>
</organism>
<keyword evidence="9 15" id="KW-1133">Transmembrane helix</keyword>
<dbReference type="InterPro" id="IPR001841">
    <property type="entry name" value="Znf_RING"/>
</dbReference>
<evidence type="ECO:0000256" key="4">
    <source>
        <dbReference type="ARBA" id="ARBA00022692"/>
    </source>
</evidence>